<dbReference type="EMBL" id="JACHIN010000018">
    <property type="protein sequence ID" value="MBB5083583.1"/>
    <property type="molecule type" value="Genomic_DNA"/>
</dbReference>
<dbReference type="AlphaFoldDB" id="A0A7W8AF06"/>
<evidence type="ECO:0000313" key="2">
    <source>
        <dbReference type="Proteomes" id="UP000568380"/>
    </source>
</evidence>
<keyword evidence="2" id="KW-1185">Reference proteome</keyword>
<protein>
    <submittedName>
        <fullName evidence="1">Uncharacterized protein</fullName>
    </submittedName>
</protein>
<reference evidence="1 2" key="1">
    <citation type="submission" date="2020-08" db="EMBL/GenBank/DDBJ databases">
        <title>Genomic Encyclopedia of Type Strains, Phase IV (KMG-IV): sequencing the most valuable type-strain genomes for metagenomic binning, comparative biology and taxonomic classification.</title>
        <authorList>
            <person name="Goeker M."/>
        </authorList>
    </citation>
    <scope>NUCLEOTIDE SEQUENCE [LARGE SCALE GENOMIC DNA]</scope>
    <source>
        <strain evidence="1 2">DSM 45385</strain>
    </source>
</reference>
<name>A0A7W8AF06_9ACTN</name>
<comment type="caution">
    <text evidence="1">The sequence shown here is derived from an EMBL/GenBank/DDBJ whole genome shotgun (WGS) entry which is preliminary data.</text>
</comment>
<gene>
    <name evidence="1" type="ORF">HNR40_009088</name>
</gene>
<dbReference type="RefSeq" id="WP_221341618.1">
    <property type="nucleotide sequence ID" value="NZ_JACHIN010000018.1"/>
</dbReference>
<accession>A0A7W8AF06</accession>
<sequence>MEGPDLDDFITFEELVARTREIVLTSIPVGREAILEMEESMLAGERTPTQADYIYEVAVSLFEDLVENGNDESIAAFLRMSERLLELGSGLVTENVDVYVAGNLRRNHPYLIRQAGPRLRALAADH</sequence>
<dbReference type="Proteomes" id="UP000568380">
    <property type="component" value="Unassembled WGS sequence"/>
</dbReference>
<evidence type="ECO:0000313" key="1">
    <source>
        <dbReference type="EMBL" id="MBB5083583.1"/>
    </source>
</evidence>
<organism evidence="1 2">
    <name type="scientific">Nonomuraea endophytica</name>
    <dbReference type="NCBI Taxonomy" id="714136"/>
    <lineage>
        <taxon>Bacteria</taxon>
        <taxon>Bacillati</taxon>
        <taxon>Actinomycetota</taxon>
        <taxon>Actinomycetes</taxon>
        <taxon>Streptosporangiales</taxon>
        <taxon>Streptosporangiaceae</taxon>
        <taxon>Nonomuraea</taxon>
    </lineage>
</organism>
<proteinExistence type="predicted"/>